<feature type="transmembrane region" description="Helical" evidence="18">
    <location>
        <begin position="1291"/>
        <end position="1314"/>
    </location>
</feature>
<dbReference type="NCBIfam" id="TIGR01494">
    <property type="entry name" value="ATPase_P-type"/>
    <property type="match status" value="2"/>
</dbReference>
<dbReference type="InterPro" id="IPR006539">
    <property type="entry name" value="P-type_ATPase_IV"/>
</dbReference>
<feature type="compositionally biased region" description="Acidic residues" evidence="19">
    <location>
        <begin position="649"/>
        <end position="663"/>
    </location>
</feature>
<dbReference type="EMBL" id="LR783165">
    <property type="protein sequence ID" value="CAB3224440.1"/>
    <property type="molecule type" value="mRNA"/>
</dbReference>
<evidence type="ECO:0000259" key="22">
    <source>
        <dbReference type="Pfam" id="PF16212"/>
    </source>
</evidence>
<feature type="compositionally biased region" description="Polar residues" evidence="19">
    <location>
        <begin position="1528"/>
        <end position="1539"/>
    </location>
</feature>
<keyword evidence="9 17" id="KW-0460">Magnesium</keyword>
<evidence type="ECO:0000256" key="4">
    <source>
        <dbReference type="ARBA" id="ARBA00022692"/>
    </source>
</evidence>
<dbReference type="FunFam" id="3.40.50.1000:FF:000023">
    <property type="entry name" value="Phospholipid-transporting ATPase"/>
    <property type="match status" value="1"/>
</dbReference>
<comment type="catalytic activity">
    <reaction evidence="14">
        <text>a beta-D-glucosyl-(1&lt;-&gt;1')-N-acylsphing-4-enine(out) + ATP + H2O = a beta-D-glucosyl-(1&lt;-&gt;1')-N-acylsphing-4-enine(in) + ADP + phosphate + H(+)</text>
        <dbReference type="Rhea" id="RHEA:66036"/>
        <dbReference type="ChEBI" id="CHEBI:15377"/>
        <dbReference type="ChEBI" id="CHEBI:15378"/>
        <dbReference type="ChEBI" id="CHEBI:22801"/>
        <dbReference type="ChEBI" id="CHEBI:30616"/>
        <dbReference type="ChEBI" id="CHEBI:43474"/>
        <dbReference type="ChEBI" id="CHEBI:456216"/>
    </reaction>
    <physiologicalReaction direction="left-to-right" evidence="14">
        <dbReference type="Rhea" id="RHEA:66037"/>
    </physiologicalReaction>
</comment>
<dbReference type="Pfam" id="PF00122">
    <property type="entry name" value="E1-E2_ATPase"/>
    <property type="match status" value="1"/>
</dbReference>
<evidence type="ECO:0000256" key="10">
    <source>
        <dbReference type="ARBA" id="ARBA00022967"/>
    </source>
</evidence>
<feature type="compositionally biased region" description="Pro residues" evidence="19">
    <location>
        <begin position="1540"/>
        <end position="1550"/>
    </location>
</feature>
<evidence type="ECO:0000256" key="11">
    <source>
        <dbReference type="ARBA" id="ARBA00022989"/>
    </source>
</evidence>
<feature type="domain" description="P-type ATPase C-terminal" evidence="22">
    <location>
        <begin position="1177"/>
        <end position="1422"/>
    </location>
</feature>
<dbReference type="NCBIfam" id="TIGR01652">
    <property type="entry name" value="ATPase-Plipid"/>
    <property type="match status" value="2"/>
</dbReference>
<feature type="transmembrane region" description="Helical" evidence="18">
    <location>
        <begin position="1209"/>
        <end position="1229"/>
    </location>
</feature>
<protein>
    <recommendedName>
        <fullName evidence="18">Phospholipid-transporting ATPase</fullName>
        <ecNumber evidence="18">7.6.2.1</ecNumber>
    </recommendedName>
</protein>
<dbReference type="PROSITE" id="PS00154">
    <property type="entry name" value="ATPASE_E1_E2"/>
    <property type="match status" value="1"/>
</dbReference>
<feature type="binding site" evidence="16">
    <location>
        <position position="1155"/>
    </location>
    <ligand>
        <name>ATP</name>
        <dbReference type="ChEBI" id="CHEBI:30616"/>
    </ligand>
</feature>
<evidence type="ECO:0000256" key="14">
    <source>
        <dbReference type="ARBA" id="ARBA00050913"/>
    </source>
</evidence>
<evidence type="ECO:0000256" key="1">
    <source>
        <dbReference type="ARBA" id="ARBA00001946"/>
    </source>
</evidence>
<dbReference type="FunFam" id="2.70.150.10:FF:000054">
    <property type="entry name" value="Phospholipid-transporting ATPase"/>
    <property type="match status" value="1"/>
</dbReference>
<feature type="binding site" evidence="16">
    <location>
        <position position="1003"/>
    </location>
    <ligand>
        <name>ATP</name>
        <dbReference type="ChEBI" id="CHEBI:30616"/>
    </ligand>
</feature>
<comment type="cofactor">
    <cofactor evidence="1 17">
        <name>Mg(2+)</name>
        <dbReference type="ChEBI" id="CHEBI:18420"/>
    </cofactor>
</comment>
<dbReference type="EC" id="7.6.2.1" evidence="18"/>
<evidence type="ECO:0000256" key="12">
    <source>
        <dbReference type="ARBA" id="ARBA00023136"/>
    </source>
</evidence>
<comment type="catalytic activity">
    <reaction evidence="13 18">
        <text>ATP + H2O + phospholipidSide 1 = ADP + phosphate + phospholipidSide 2.</text>
        <dbReference type="EC" id="7.6.2.1"/>
    </reaction>
</comment>
<feature type="active site" description="4-aspartylphosphate intermediate" evidence="15">
    <location>
        <position position="484"/>
    </location>
</feature>
<dbReference type="GO" id="GO:0005789">
    <property type="term" value="C:endoplasmic reticulum membrane"/>
    <property type="evidence" value="ECO:0007669"/>
    <property type="project" value="UniProtKB-SubCell"/>
</dbReference>
<dbReference type="SFLD" id="SFLDG00002">
    <property type="entry name" value="C1.7:_P-type_atpase_like"/>
    <property type="match status" value="1"/>
</dbReference>
<feature type="transmembrane region" description="Helical" evidence="18">
    <location>
        <begin position="139"/>
        <end position="158"/>
    </location>
</feature>
<feature type="binding site" evidence="16">
    <location>
        <position position="867"/>
    </location>
    <ligand>
        <name>ATP</name>
        <dbReference type="ChEBI" id="CHEBI:30616"/>
    </ligand>
</feature>
<feature type="region of interest" description="Disordered" evidence="19">
    <location>
        <begin position="1431"/>
        <end position="1587"/>
    </location>
</feature>
<sequence length="1611" mass="180619">MVRLARPNFERKYPSKGGSLRALRWFWSNFWSTGSNKHREQTAAPKRSRNWRFRRSPVLCRKDTAENVSDGEDAKSLDKLNATHQSEGAVKNGKEFCQTLHPEFLDRTFCKQTNEIRTTKYTILSFVPKNLFEQFHRWANFYFLLLIVLNWLPIINAFAKEVCMIPLLIVLGVLGIKDLIEDVQRHHMDTRINSQLVETFCHSDNKYHQVKWSQLQVGDIVRVLCNRVIPADVLLLHSSDADGLCYIETSNIDGESNLKQRMVVKRHWGDLSSNEFHPEEFKSIIECQTPNSEIYKFHGNIIPPTGEDKIPVNNSNLLLRGCVIRNTDYVEGIVIYAGHETKAMLNNNGPRYKRSKLERRMNTDVVYCVIMLVVMCLIGSVGNGIWASNMNRIPVAELFIPNDANGEQLNAALSGFYMFWTMVILLQVLIPISLYVSIELVKWAQVYMINNDIDLYHAETNTPMQCRALNIPEDLGQIQYVFSDKTGTLTENQMVFRRCTVGGVDYPHAANAARIENSEPTPAYIHPDATKQHAQSGLHRDDSVRQSYKRPHSGSIRPHLRKRIQSAHNKPQDGGDGNDTVDGAKVTFSGSMSAPNSPMLQRKNKAQMSTRRPAAHHRRNISSVSAREVLTTIASEDRPAAEASVPMNEPDDEGVDEDLETDVTPDPVLYGELKSIVKSRTVDADLTVNKTRIMDFFVNLAICNTVVLSSDHAKAQTAKSGVLSAPSGDNFRSLTSSISTPSDSGTPIKDKMSNGNFYQNGNTNNSANIGADVEESGDFEEEDLSKIRYEAESPDEAALVYAAHAYGCVLSHRSSYQGKETVTVTLPNNGGKMEFEVLHKLPFDSARKRMSVIVRDPRTKEVILYCKGADSAVLSQLASTPDDNIHFDLEPGDGDIAMKPSNSGVVIDATKKYLDAYARSGLRTLCISKKVISEAEYRDFVISQNEAEQSLDNRDQLLMNNCLKMETNLELLGATGIEDRLQEGVPETIEALRQAGIQVWVVTGDKQETAINIGYSCRLIHQRDEVITLNAETKEAFEELLDLHVKDQDRKRGIQAEPQQQSSILPFDVSFILPNTTTYPTIDDKDMPALVLVIDGKTLGFALQKDIQKKFVQLARRCRSVLCCRATPIQKGEVVKLIRDELHVMTLAIGDGANDVSMIQVADVGIGLSGQEGMQAVMSSDYALAQFRFLKKLLLVHGHWNYARLASMVLYFFYKNAAFVFLIFWYQILCGFSGSNMIEQYYLLFFSLFFTSVPPLINGVLDRDLTEETLMRKPALYMQGIKDELYVNRSFWINILDAIYQSVIIFFFLYLAYYDSNVGIIEWGTPVTTAALFTQLIHLGIETKSWTWIHWVAQLGSILFFFAFALIYNIVCPACSPPSNPYFVMQTVIQTGNFWFTILLCIAVALFPRYFIRAIQSNLWPTDCQRERILEDSQSPSPCSTCTTSSGESSSSSTHQNPTYVPDFTEQKNYNETPRPKHLGPPGQAFPQTTDLGKFGGSTPDLNSGSPFYKAPSYSSNNSNNVGVSGDDTPSTSSSVNQSIPPPMYDPPAPGMYDNAAYYGLSDSEDDTATFESETGESYKNSLPGQPRQVQASAWVQESTPYNANQRHIPV</sequence>
<accession>A0A6F9D6J7</accession>
<feature type="binding site" evidence="16">
    <location>
        <position position="923"/>
    </location>
    <ligand>
        <name>ATP</name>
        <dbReference type="ChEBI" id="CHEBI:30616"/>
    </ligand>
</feature>
<dbReference type="InterPro" id="IPR023298">
    <property type="entry name" value="ATPase_P-typ_TM_dom_sf"/>
</dbReference>
<dbReference type="SFLD" id="SFLDS00003">
    <property type="entry name" value="Haloacid_Dehalogenase"/>
    <property type="match status" value="1"/>
</dbReference>
<dbReference type="PANTHER" id="PTHR24092">
    <property type="entry name" value="PROBABLE PHOSPHOLIPID-TRANSPORTING ATPASE"/>
    <property type="match status" value="1"/>
</dbReference>
<dbReference type="InterPro" id="IPR001757">
    <property type="entry name" value="P_typ_ATPase"/>
</dbReference>
<feature type="binding site" evidence="16">
    <location>
        <position position="796"/>
    </location>
    <ligand>
        <name>ATP</name>
        <dbReference type="ChEBI" id="CHEBI:30616"/>
    </ligand>
</feature>
<dbReference type="Gene3D" id="3.40.50.1000">
    <property type="entry name" value="HAD superfamily/HAD-like"/>
    <property type="match status" value="2"/>
</dbReference>
<reference evidence="23" key="1">
    <citation type="submission" date="2020-04" db="EMBL/GenBank/DDBJ databases">
        <authorList>
            <person name="Neveu A P."/>
        </authorList>
    </citation>
    <scope>NUCLEOTIDE SEQUENCE</scope>
    <source>
        <tissue evidence="23">Whole embryo</tissue>
    </source>
</reference>
<feature type="binding site" evidence="16">
    <location>
        <position position="1154"/>
    </location>
    <ligand>
        <name>ATP</name>
        <dbReference type="ChEBI" id="CHEBI:30616"/>
    </ligand>
</feature>
<dbReference type="InterPro" id="IPR018303">
    <property type="entry name" value="ATPase_P-typ_P_site"/>
</dbReference>
<dbReference type="InterPro" id="IPR008250">
    <property type="entry name" value="ATPase_P-typ_transduc_dom_A_sf"/>
</dbReference>
<evidence type="ECO:0000256" key="17">
    <source>
        <dbReference type="PIRSR" id="PIRSR606539-3"/>
    </source>
</evidence>
<dbReference type="InterPro" id="IPR023214">
    <property type="entry name" value="HAD_sf"/>
</dbReference>
<evidence type="ECO:0000256" key="8">
    <source>
        <dbReference type="ARBA" id="ARBA00022840"/>
    </source>
</evidence>
<evidence type="ECO:0000256" key="7">
    <source>
        <dbReference type="ARBA" id="ARBA00022824"/>
    </source>
</evidence>
<evidence type="ECO:0000256" key="13">
    <source>
        <dbReference type="ARBA" id="ARBA00034036"/>
    </source>
</evidence>
<dbReference type="SUPFAM" id="SSF56784">
    <property type="entry name" value="HAD-like"/>
    <property type="match status" value="1"/>
</dbReference>
<feature type="compositionally biased region" description="Low complexity" evidence="19">
    <location>
        <begin position="754"/>
        <end position="765"/>
    </location>
</feature>
<feature type="domain" description="P-type ATPase N-terminal" evidence="21">
    <location>
        <begin position="112"/>
        <end position="160"/>
    </location>
</feature>
<dbReference type="InterPro" id="IPR032631">
    <property type="entry name" value="P-type_ATPase_N"/>
</dbReference>
<evidence type="ECO:0000256" key="2">
    <source>
        <dbReference type="ARBA" id="ARBA00004477"/>
    </source>
</evidence>
<feature type="transmembrane region" description="Helical" evidence="18">
    <location>
        <begin position="1383"/>
        <end position="1407"/>
    </location>
</feature>
<feature type="binding site" evidence="17">
    <location>
        <position position="484"/>
    </location>
    <ligand>
        <name>Mg(2+)</name>
        <dbReference type="ChEBI" id="CHEBI:18420"/>
    </ligand>
</feature>
<dbReference type="Pfam" id="PF13246">
    <property type="entry name" value="Cation_ATPase"/>
    <property type="match status" value="1"/>
</dbReference>
<feature type="binding site" evidence="16">
    <location>
        <position position="843"/>
    </location>
    <ligand>
        <name>ATP</name>
        <dbReference type="ChEBI" id="CHEBI:30616"/>
    </ligand>
</feature>
<dbReference type="Pfam" id="PF16209">
    <property type="entry name" value="PhoLip_ATPase_N"/>
    <property type="match status" value="1"/>
</dbReference>
<dbReference type="Pfam" id="PF16212">
    <property type="entry name" value="PhoLip_ATPase_C"/>
    <property type="match status" value="1"/>
</dbReference>
<feature type="transmembrane region" description="Helical" evidence="18">
    <location>
        <begin position="1348"/>
        <end position="1371"/>
    </location>
</feature>
<feature type="transmembrane region" description="Helical" evidence="18">
    <location>
        <begin position="1241"/>
        <end position="1261"/>
    </location>
</feature>
<keyword evidence="5 17" id="KW-0479">Metal-binding</keyword>
<keyword evidence="8 16" id="KW-0067">ATP-binding</keyword>
<dbReference type="GO" id="GO:0005886">
    <property type="term" value="C:plasma membrane"/>
    <property type="evidence" value="ECO:0007669"/>
    <property type="project" value="TreeGrafter"/>
</dbReference>
<feature type="binding site" evidence="16">
    <location>
        <position position="486"/>
    </location>
    <ligand>
        <name>ATP</name>
        <dbReference type="ChEBI" id="CHEBI:30616"/>
    </ligand>
</feature>
<evidence type="ECO:0000256" key="15">
    <source>
        <dbReference type="PIRSR" id="PIRSR606539-1"/>
    </source>
</evidence>
<dbReference type="InterPro" id="IPR059000">
    <property type="entry name" value="ATPase_P-type_domA"/>
</dbReference>
<feature type="binding site" evidence="16">
    <location>
        <position position="1131"/>
    </location>
    <ligand>
        <name>ATP</name>
        <dbReference type="ChEBI" id="CHEBI:30616"/>
    </ligand>
</feature>
<keyword evidence="6 16" id="KW-0547">Nucleotide-binding</keyword>
<dbReference type="InterPro" id="IPR044492">
    <property type="entry name" value="P_typ_ATPase_HD_dom"/>
</dbReference>
<evidence type="ECO:0000256" key="18">
    <source>
        <dbReference type="RuleBase" id="RU362033"/>
    </source>
</evidence>
<feature type="transmembrane region" description="Helical" evidence="18">
    <location>
        <begin position="365"/>
        <end position="386"/>
    </location>
</feature>
<dbReference type="GO" id="GO:0005524">
    <property type="term" value="F:ATP binding"/>
    <property type="evidence" value="ECO:0007669"/>
    <property type="project" value="UniProtKB-UniRule"/>
</dbReference>
<dbReference type="GO" id="GO:0000287">
    <property type="term" value="F:magnesium ion binding"/>
    <property type="evidence" value="ECO:0007669"/>
    <property type="project" value="UniProtKB-UniRule"/>
</dbReference>
<dbReference type="FunFam" id="3.40.1110.10:FF:000009">
    <property type="entry name" value="Phospholipid-transporting ATPase"/>
    <property type="match status" value="1"/>
</dbReference>
<evidence type="ECO:0000256" key="5">
    <source>
        <dbReference type="ARBA" id="ARBA00022723"/>
    </source>
</evidence>
<feature type="binding site" evidence="16">
    <location>
        <position position="484"/>
    </location>
    <ligand>
        <name>ATP</name>
        <dbReference type="ChEBI" id="CHEBI:30616"/>
    </ligand>
</feature>
<evidence type="ECO:0000256" key="6">
    <source>
        <dbReference type="ARBA" id="ARBA00022741"/>
    </source>
</evidence>
<gene>
    <name evidence="23" type="primary">Atp10d</name>
</gene>
<evidence type="ECO:0000256" key="19">
    <source>
        <dbReference type="SAM" id="MobiDB-lite"/>
    </source>
</evidence>
<dbReference type="InterPro" id="IPR036412">
    <property type="entry name" value="HAD-like_sf"/>
</dbReference>
<keyword evidence="11 18" id="KW-1133">Transmembrane helix</keyword>
<dbReference type="CDD" id="cd02073">
    <property type="entry name" value="P-type_ATPase_APLT_Dnf-like"/>
    <property type="match status" value="1"/>
</dbReference>
<dbReference type="SUPFAM" id="SSF81660">
    <property type="entry name" value="Metal cation-transporting ATPase, ATP-binding domain N"/>
    <property type="match status" value="1"/>
</dbReference>
<feature type="binding site" evidence="16">
    <location>
        <position position="1125"/>
    </location>
    <ligand>
        <name>ATP</name>
        <dbReference type="ChEBI" id="CHEBI:30616"/>
    </ligand>
</feature>
<dbReference type="Gene3D" id="3.40.1110.10">
    <property type="entry name" value="Calcium-transporting ATPase, cytoplasmic domain N"/>
    <property type="match status" value="2"/>
</dbReference>
<dbReference type="InterPro" id="IPR032630">
    <property type="entry name" value="P_typ_ATPase_c"/>
</dbReference>
<feature type="transmembrane region" description="Helical" evidence="18">
    <location>
        <begin position="1320"/>
        <end position="1341"/>
    </location>
</feature>
<keyword evidence="7" id="KW-0256">Endoplasmic reticulum</keyword>
<feature type="transmembrane region" description="Helical" evidence="18">
    <location>
        <begin position="417"/>
        <end position="438"/>
    </location>
</feature>
<feature type="binding site" evidence="16">
    <location>
        <position position="1004"/>
    </location>
    <ligand>
        <name>ATP</name>
        <dbReference type="ChEBI" id="CHEBI:30616"/>
    </ligand>
</feature>
<name>A0A6F9D6J7_9ASCI</name>
<feature type="compositionally biased region" description="Polar residues" evidence="19">
    <location>
        <begin position="588"/>
        <end position="599"/>
    </location>
</feature>
<evidence type="ECO:0000256" key="3">
    <source>
        <dbReference type="ARBA" id="ARBA00008109"/>
    </source>
</evidence>
<evidence type="ECO:0000313" key="23">
    <source>
        <dbReference type="EMBL" id="CAB3224440.1"/>
    </source>
</evidence>
<organism evidence="23">
    <name type="scientific">Phallusia mammillata</name>
    <dbReference type="NCBI Taxonomy" id="59560"/>
    <lineage>
        <taxon>Eukaryota</taxon>
        <taxon>Metazoa</taxon>
        <taxon>Chordata</taxon>
        <taxon>Tunicata</taxon>
        <taxon>Ascidiacea</taxon>
        <taxon>Phlebobranchia</taxon>
        <taxon>Ascidiidae</taxon>
        <taxon>Phallusia</taxon>
    </lineage>
</organism>
<evidence type="ECO:0000256" key="9">
    <source>
        <dbReference type="ARBA" id="ARBA00022842"/>
    </source>
</evidence>
<feature type="domain" description="P-type ATPase A" evidence="20">
    <location>
        <begin position="202"/>
        <end position="261"/>
    </location>
</feature>
<dbReference type="GO" id="GO:0045332">
    <property type="term" value="P:phospholipid translocation"/>
    <property type="evidence" value="ECO:0007669"/>
    <property type="project" value="TreeGrafter"/>
</dbReference>
<feature type="binding site" evidence="17">
    <location>
        <position position="1151"/>
    </location>
    <ligand>
        <name>Mg(2+)</name>
        <dbReference type="ChEBI" id="CHEBI:18420"/>
    </ligand>
</feature>
<dbReference type="SUPFAM" id="SSF81653">
    <property type="entry name" value="Calcium ATPase, transduction domain A"/>
    <property type="match status" value="1"/>
</dbReference>
<feature type="compositionally biased region" description="Low complexity" evidence="19">
    <location>
        <begin position="1515"/>
        <end position="1526"/>
    </location>
</feature>
<feature type="region of interest" description="Disordered" evidence="19">
    <location>
        <begin position="518"/>
        <end position="619"/>
    </location>
</feature>
<feature type="compositionally biased region" description="Polar residues" evidence="19">
    <location>
        <begin position="1570"/>
        <end position="1587"/>
    </location>
</feature>
<dbReference type="InterPro" id="IPR023299">
    <property type="entry name" value="ATPase_P-typ_cyto_dom_N"/>
</dbReference>
<evidence type="ECO:0000259" key="20">
    <source>
        <dbReference type="Pfam" id="PF00122"/>
    </source>
</evidence>
<dbReference type="SFLD" id="SFLDF00027">
    <property type="entry name" value="p-type_atpase"/>
    <property type="match status" value="1"/>
</dbReference>
<feature type="binding site" evidence="17">
    <location>
        <position position="1155"/>
    </location>
    <ligand>
        <name>Mg(2+)</name>
        <dbReference type="ChEBI" id="CHEBI:18420"/>
    </ligand>
</feature>
<dbReference type="Gene3D" id="2.70.150.10">
    <property type="entry name" value="Calcium-transporting ATPase, cytoplasmic transduction domain A"/>
    <property type="match status" value="1"/>
</dbReference>
<feature type="binding site" evidence="17">
    <location>
        <position position="486"/>
    </location>
    <ligand>
        <name>Mg(2+)</name>
        <dbReference type="ChEBI" id="CHEBI:18420"/>
    </ligand>
</feature>
<dbReference type="SUPFAM" id="SSF81665">
    <property type="entry name" value="Calcium ATPase, transmembrane domain M"/>
    <property type="match status" value="1"/>
</dbReference>
<dbReference type="GO" id="GO:0140327">
    <property type="term" value="F:flippase activity"/>
    <property type="evidence" value="ECO:0007669"/>
    <property type="project" value="UniProtKB-ARBA"/>
</dbReference>
<feature type="compositionally biased region" description="Low complexity" evidence="19">
    <location>
        <begin position="733"/>
        <end position="746"/>
    </location>
</feature>
<dbReference type="PANTHER" id="PTHR24092:SF218">
    <property type="entry name" value="PHOSPHOLIPID-TRANSPORTING ATPASE"/>
    <property type="match status" value="1"/>
</dbReference>
<feature type="binding site" evidence="16">
    <location>
        <position position="485"/>
    </location>
    <ligand>
        <name>ATP</name>
        <dbReference type="ChEBI" id="CHEBI:30616"/>
    </ligand>
</feature>
<dbReference type="Gene3D" id="1.20.1110.10">
    <property type="entry name" value="Calcium-transporting ATPase, transmembrane domain"/>
    <property type="match status" value="1"/>
</dbReference>
<proteinExistence type="evidence at transcript level"/>
<evidence type="ECO:0000256" key="16">
    <source>
        <dbReference type="PIRSR" id="PIRSR606539-2"/>
    </source>
</evidence>
<feature type="binding site" evidence="16">
    <location>
        <position position="1005"/>
    </location>
    <ligand>
        <name>ATP</name>
        <dbReference type="ChEBI" id="CHEBI:30616"/>
    </ligand>
</feature>
<keyword evidence="4 18" id="KW-0812">Transmembrane</keyword>
<keyword evidence="12 18" id="KW-0472">Membrane</keyword>
<dbReference type="GO" id="GO:0016887">
    <property type="term" value="F:ATP hydrolysis activity"/>
    <property type="evidence" value="ECO:0007669"/>
    <property type="project" value="InterPro"/>
</dbReference>
<feature type="compositionally biased region" description="Basic residues" evidence="19">
    <location>
        <begin position="547"/>
        <end position="565"/>
    </location>
</feature>
<feature type="compositionally biased region" description="Low complexity" evidence="19">
    <location>
        <begin position="1433"/>
        <end position="1454"/>
    </location>
</feature>
<feature type="region of interest" description="Disordered" evidence="19">
    <location>
        <begin position="720"/>
        <end position="765"/>
    </location>
</feature>
<evidence type="ECO:0000259" key="21">
    <source>
        <dbReference type="Pfam" id="PF16209"/>
    </source>
</evidence>
<comment type="similarity">
    <text evidence="3 18">Belongs to the cation transport ATPase (P-type) (TC 3.A.3) family. Type IV subfamily.</text>
</comment>
<feature type="region of interest" description="Disordered" evidence="19">
    <location>
        <begin position="638"/>
        <end position="665"/>
    </location>
</feature>
<comment type="subcellular location">
    <subcellularLocation>
        <location evidence="2">Endoplasmic reticulum membrane</location>
        <topology evidence="2">Multi-pass membrane protein</topology>
    </subcellularLocation>
    <subcellularLocation>
        <location evidence="18">Membrane</location>
        <topology evidence="18">Multi-pass membrane protein</topology>
    </subcellularLocation>
</comment>
<keyword evidence="10 18" id="KW-1278">Translocase</keyword>